<name>A0A0F9IA75_9ZZZZ</name>
<proteinExistence type="predicted"/>
<dbReference type="InterPro" id="IPR023753">
    <property type="entry name" value="FAD/NAD-binding_dom"/>
</dbReference>
<sequence>FRHAILSTGSYATPFPGTDLKKGGRVMNSTGALELADIPQSLLILGGGYVGLELGSVYAALGSRVHLVERGDRLLPGVDADLVKPLFKRLEEIFESIELNTTISTLKEDESKVTVEYEEEKEKTQQAFDRVLIAIGRKPKVEGLGLENTKLK</sequence>
<comment type="caution">
    <text evidence="2">The sequence shown here is derived from an EMBL/GenBank/DDBJ whole genome shotgun (WGS) entry which is preliminary data.</text>
</comment>
<protein>
    <recommendedName>
        <fullName evidence="1">FAD/NAD(P)-binding domain-containing protein</fullName>
    </recommendedName>
</protein>
<feature type="non-terminal residue" evidence="2">
    <location>
        <position position="1"/>
    </location>
</feature>
<gene>
    <name evidence="2" type="ORF">LCGC14_1684320</name>
</gene>
<accession>A0A0F9IA75</accession>
<dbReference type="GO" id="GO:0004148">
    <property type="term" value="F:dihydrolipoyl dehydrogenase (NADH) activity"/>
    <property type="evidence" value="ECO:0007669"/>
    <property type="project" value="TreeGrafter"/>
</dbReference>
<evidence type="ECO:0000259" key="1">
    <source>
        <dbReference type="Pfam" id="PF07992"/>
    </source>
</evidence>
<dbReference type="GO" id="GO:0006103">
    <property type="term" value="P:2-oxoglutarate metabolic process"/>
    <property type="evidence" value="ECO:0007669"/>
    <property type="project" value="TreeGrafter"/>
</dbReference>
<feature type="domain" description="FAD/NAD(P)-binding" evidence="1">
    <location>
        <begin position="2"/>
        <end position="149"/>
    </location>
</feature>
<dbReference type="SUPFAM" id="SSF51905">
    <property type="entry name" value="FAD/NAD(P)-binding domain"/>
    <property type="match status" value="1"/>
</dbReference>
<dbReference type="PANTHER" id="PTHR22912:SF160">
    <property type="entry name" value="DIHYDROLIPOYL DEHYDROGENASE"/>
    <property type="match status" value="1"/>
</dbReference>
<dbReference type="PRINTS" id="PR00411">
    <property type="entry name" value="PNDRDTASEI"/>
</dbReference>
<dbReference type="InterPro" id="IPR050151">
    <property type="entry name" value="Class-I_Pyr_Nuc-Dis_Oxidored"/>
</dbReference>
<organism evidence="2">
    <name type="scientific">marine sediment metagenome</name>
    <dbReference type="NCBI Taxonomy" id="412755"/>
    <lineage>
        <taxon>unclassified sequences</taxon>
        <taxon>metagenomes</taxon>
        <taxon>ecological metagenomes</taxon>
    </lineage>
</organism>
<dbReference type="PRINTS" id="PR00368">
    <property type="entry name" value="FADPNR"/>
</dbReference>
<reference evidence="2" key="1">
    <citation type="journal article" date="2015" name="Nature">
        <title>Complex archaea that bridge the gap between prokaryotes and eukaryotes.</title>
        <authorList>
            <person name="Spang A."/>
            <person name="Saw J.H."/>
            <person name="Jorgensen S.L."/>
            <person name="Zaremba-Niedzwiedzka K."/>
            <person name="Martijn J."/>
            <person name="Lind A.E."/>
            <person name="van Eijk R."/>
            <person name="Schleper C."/>
            <person name="Guy L."/>
            <person name="Ettema T.J."/>
        </authorList>
    </citation>
    <scope>NUCLEOTIDE SEQUENCE</scope>
</reference>
<dbReference type="Gene3D" id="3.50.50.60">
    <property type="entry name" value="FAD/NAD(P)-binding domain"/>
    <property type="match status" value="2"/>
</dbReference>
<dbReference type="EMBL" id="LAZR01014639">
    <property type="protein sequence ID" value="KKM16599.1"/>
    <property type="molecule type" value="Genomic_DNA"/>
</dbReference>
<dbReference type="Pfam" id="PF07992">
    <property type="entry name" value="Pyr_redox_2"/>
    <property type="match status" value="1"/>
</dbReference>
<dbReference type="PANTHER" id="PTHR22912">
    <property type="entry name" value="DISULFIDE OXIDOREDUCTASE"/>
    <property type="match status" value="1"/>
</dbReference>
<evidence type="ECO:0000313" key="2">
    <source>
        <dbReference type="EMBL" id="KKM16599.1"/>
    </source>
</evidence>
<dbReference type="InterPro" id="IPR036188">
    <property type="entry name" value="FAD/NAD-bd_sf"/>
</dbReference>
<dbReference type="GO" id="GO:0050660">
    <property type="term" value="F:flavin adenine dinucleotide binding"/>
    <property type="evidence" value="ECO:0007669"/>
    <property type="project" value="TreeGrafter"/>
</dbReference>
<dbReference type="AlphaFoldDB" id="A0A0F9IA75"/>